<name>A0A9X2IUU9_9MICO</name>
<dbReference type="GO" id="GO:0016813">
    <property type="term" value="F:hydrolase activity, acting on carbon-nitrogen (but not peptide) bonds, in linear amidines"/>
    <property type="evidence" value="ECO:0007669"/>
    <property type="project" value="InterPro"/>
</dbReference>
<dbReference type="InterPro" id="IPR011650">
    <property type="entry name" value="Peptidase_M20_dimer"/>
</dbReference>
<evidence type="ECO:0000256" key="3">
    <source>
        <dbReference type="ARBA" id="ARBA00011738"/>
    </source>
</evidence>
<dbReference type="InterPro" id="IPR001261">
    <property type="entry name" value="ArgE/DapE_CS"/>
</dbReference>
<comment type="subunit">
    <text evidence="3">Homodimer.</text>
</comment>
<evidence type="ECO:0000256" key="4">
    <source>
        <dbReference type="ARBA" id="ARBA00022723"/>
    </source>
</evidence>
<dbReference type="Gene3D" id="3.40.630.10">
    <property type="entry name" value="Zn peptidases"/>
    <property type="match status" value="1"/>
</dbReference>
<dbReference type="NCBIfam" id="TIGR01879">
    <property type="entry name" value="hydantase"/>
    <property type="match status" value="1"/>
</dbReference>
<keyword evidence="6" id="KW-0464">Manganese</keyword>
<evidence type="ECO:0000313" key="10">
    <source>
        <dbReference type="EMBL" id="MCM6762989.1"/>
    </source>
</evidence>
<dbReference type="PIRSF" id="PIRSF001235">
    <property type="entry name" value="Amidase_carbamoylase"/>
    <property type="match status" value="1"/>
</dbReference>
<feature type="binding site" evidence="7">
    <location>
        <position position="381"/>
    </location>
    <ligand>
        <name>Zn(2+)</name>
        <dbReference type="ChEBI" id="CHEBI:29105"/>
        <label>2</label>
    </ligand>
</feature>
<evidence type="ECO:0000259" key="9">
    <source>
        <dbReference type="Pfam" id="PF07687"/>
    </source>
</evidence>
<dbReference type="InterPro" id="IPR036264">
    <property type="entry name" value="Bact_exopeptidase_dim_dom"/>
</dbReference>
<keyword evidence="7" id="KW-0862">Zinc</keyword>
<organism evidence="10 11">
    <name type="scientific">Rathayibacter rubneri</name>
    <dbReference type="NCBI Taxonomy" id="2950106"/>
    <lineage>
        <taxon>Bacteria</taxon>
        <taxon>Bacillati</taxon>
        <taxon>Actinomycetota</taxon>
        <taxon>Actinomycetes</taxon>
        <taxon>Micrococcales</taxon>
        <taxon>Microbacteriaceae</taxon>
        <taxon>Rathayibacter</taxon>
    </lineage>
</organism>
<feature type="binding site" evidence="8">
    <location>
        <position position="273"/>
    </location>
    <ligand>
        <name>allantoate</name>
        <dbReference type="ChEBI" id="CHEBI:17536"/>
    </ligand>
</feature>
<dbReference type="SUPFAM" id="SSF55031">
    <property type="entry name" value="Bacterial exopeptidase dimerisation domain"/>
    <property type="match status" value="1"/>
</dbReference>
<dbReference type="Pfam" id="PF07687">
    <property type="entry name" value="M20_dimer"/>
    <property type="match status" value="1"/>
</dbReference>
<evidence type="ECO:0000313" key="11">
    <source>
        <dbReference type="Proteomes" id="UP001155240"/>
    </source>
</evidence>
<comment type="cofactor">
    <cofactor evidence="1">
        <name>Mn(2+)</name>
        <dbReference type="ChEBI" id="CHEBI:29035"/>
    </cofactor>
</comment>
<dbReference type="InterPro" id="IPR010158">
    <property type="entry name" value="Amidase_Cbmase"/>
</dbReference>
<dbReference type="Proteomes" id="UP001155240">
    <property type="component" value="Unassembled WGS sequence"/>
</dbReference>
<feature type="binding site" evidence="8">
    <location>
        <position position="286"/>
    </location>
    <ligand>
        <name>allantoate</name>
        <dbReference type="ChEBI" id="CHEBI:17536"/>
    </ligand>
</feature>
<evidence type="ECO:0000256" key="7">
    <source>
        <dbReference type="PIRSR" id="PIRSR001235-1"/>
    </source>
</evidence>
<evidence type="ECO:0000256" key="5">
    <source>
        <dbReference type="ARBA" id="ARBA00022801"/>
    </source>
</evidence>
<comment type="caution">
    <text evidence="10">The sequence shown here is derived from an EMBL/GenBank/DDBJ whole genome shotgun (WGS) entry which is preliminary data.</text>
</comment>
<dbReference type="Gene3D" id="3.30.70.360">
    <property type="match status" value="1"/>
</dbReference>
<feature type="binding site" evidence="8">
    <location>
        <position position="215"/>
    </location>
    <ligand>
        <name>allantoate</name>
        <dbReference type="ChEBI" id="CHEBI:17536"/>
    </ligand>
</feature>
<dbReference type="SUPFAM" id="SSF53187">
    <property type="entry name" value="Zn-dependent exopeptidases"/>
    <property type="match status" value="1"/>
</dbReference>
<dbReference type="PROSITE" id="PS00758">
    <property type="entry name" value="ARGE_DAPE_CPG2_1"/>
    <property type="match status" value="1"/>
</dbReference>
<proteinExistence type="inferred from homology"/>
<evidence type="ECO:0000256" key="2">
    <source>
        <dbReference type="ARBA" id="ARBA00006153"/>
    </source>
</evidence>
<keyword evidence="4 7" id="KW-0479">Metal-binding</keyword>
<comment type="cofactor">
    <cofactor evidence="7">
        <name>Zn(2+)</name>
        <dbReference type="ChEBI" id="CHEBI:29105"/>
    </cofactor>
    <text evidence="7">Binds 2 Zn(2+) ions per subunit.</text>
</comment>
<keyword evidence="11" id="KW-1185">Reference proteome</keyword>
<keyword evidence="5" id="KW-0378">Hydrolase</keyword>
<dbReference type="AlphaFoldDB" id="A0A9X2IUU9"/>
<feature type="binding site" evidence="7">
    <location>
        <position position="91"/>
    </location>
    <ligand>
        <name>Zn(2+)</name>
        <dbReference type="ChEBI" id="CHEBI:29105"/>
        <label>2</label>
    </ligand>
</feature>
<evidence type="ECO:0000256" key="6">
    <source>
        <dbReference type="ARBA" id="ARBA00023211"/>
    </source>
</evidence>
<feature type="binding site" evidence="7">
    <location>
        <position position="126"/>
    </location>
    <ligand>
        <name>Zn(2+)</name>
        <dbReference type="ChEBI" id="CHEBI:29105"/>
        <label>2</label>
    </ligand>
</feature>
<evidence type="ECO:0000256" key="8">
    <source>
        <dbReference type="PIRSR" id="PIRSR001235-2"/>
    </source>
</evidence>
<protein>
    <submittedName>
        <fullName evidence="10">Allantoate amidohydrolase</fullName>
    </submittedName>
</protein>
<dbReference type="Pfam" id="PF01546">
    <property type="entry name" value="Peptidase_M20"/>
    <property type="match status" value="1"/>
</dbReference>
<sequence>MSAVDAAAIMERCDLLAAVSSTRGAIERVYLSPEHARVNAMAAAWMEEAGMRSWQDAAGNQCGRYEGATPGQPALMLGSHLDTVIDAGRYDGILGVMLAIGVVSRLNAAGVRLPFAIEVVAFGDEEGTRFGTALLGSRAVAGTWDEHWWELEDAQGTTLVEAFHEFGLDPSRISTAARAADDLLGYLEAHIEQGPYLEEADRALGVVSSIAGARRFAVTLTGKAGHAGGVPFDRRRDALTGAAEAVLAVERIARDNGCIATVGRLEAFPGAVNVIPGRVEFSIDLRAEFDDVRDRVWDGIQHAMSESAGRRRLSLTVEETHGAPAVVASAALQDVIREGIRATGDEEPMVLFSKAGHDAMAIAELTDYAMLFLRCEGGVSHHPEENVTEADVAVALDAFEAAVHAFARSRA</sequence>
<feature type="binding site" evidence="7">
    <location>
        <position position="91"/>
    </location>
    <ligand>
        <name>Zn(2+)</name>
        <dbReference type="ChEBI" id="CHEBI:29105"/>
        <label>1</label>
    </ligand>
</feature>
<feature type="binding site" evidence="7">
    <location>
        <position position="190"/>
    </location>
    <ligand>
        <name>Zn(2+)</name>
        <dbReference type="ChEBI" id="CHEBI:29105"/>
        <label>1</label>
    </ligand>
</feature>
<dbReference type="InterPro" id="IPR002933">
    <property type="entry name" value="Peptidase_M20"/>
</dbReference>
<dbReference type="EMBL" id="JAMRYM010000045">
    <property type="protein sequence ID" value="MCM6762989.1"/>
    <property type="molecule type" value="Genomic_DNA"/>
</dbReference>
<comment type="similarity">
    <text evidence="2">Belongs to the peptidase M20 family.</text>
</comment>
<dbReference type="PANTHER" id="PTHR32494">
    <property type="entry name" value="ALLANTOATE DEIMINASE-RELATED"/>
    <property type="match status" value="1"/>
</dbReference>
<dbReference type="NCBIfam" id="NF006775">
    <property type="entry name" value="PRK09290.2-5"/>
    <property type="match status" value="1"/>
</dbReference>
<feature type="domain" description="Peptidase M20 dimerisation" evidence="9">
    <location>
        <begin position="212"/>
        <end position="308"/>
    </location>
</feature>
<dbReference type="PANTHER" id="PTHR32494:SF19">
    <property type="entry name" value="ALLANTOATE DEIMINASE-RELATED"/>
    <property type="match status" value="1"/>
</dbReference>
<dbReference type="GO" id="GO:0046872">
    <property type="term" value="F:metal ion binding"/>
    <property type="evidence" value="ECO:0007669"/>
    <property type="project" value="UniProtKB-KW"/>
</dbReference>
<dbReference type="CDD" id="cd03884">
    <property type="entry name" value="M20_bAS"/>
    <property type="match status" value="1"/>
</dbReference>
<evidence type="ECO:0000256" key="1">
    <source>
        <dbReference type="ARBA" id="ARBA00001936"/>
    </source>
</evidence>
<reference evidence="10" key="1">
    <citation type="submission" date="2022-06" db="EMBL/GenBank/DDBJ databases">
        <title>Whole genome shotgun sequencing (WGS) of Rathayibacter sp. ZW T2_19, isolated from stored onions (Allium cepa).</title>
        <authorList>
            <person name="Stoll D.A."/>
            <person name="Huch M."/>
        </authorList>
    </citation>
    <scope>NUCLEOTIDE SEQUENCE</scope>
    <source>
        <strain evidence="10">ZW T2_19</strain>
    </source>
</reference>
<gene>
    <name evidence="10" type="ORF">NB037_11225</name>
</gene>
<feature type="binding site" evidence="7">
    <location>
        <position position="80"/>
    </location>
    <ligand>
        <name>Zn(2+)</name>
        <dbReference type="ChEBI" id="CHEBI:29105"/>
        <label>1</label>
    </ligand>
</feature>
<accession>A0A9X2IUU9</accession>
<dbReference type="RefSeq" id="WP_251945770.1">
    <property type="nucleotide sequence ID" value="NZ_JAMRYM010000045.1"/>
</dbReference>